<dbReference type="EMBL" id="EAAA01000348">
    <property type="status" value="NOT_ANNOTATED_CDS"/>
    <property type="molecule type" value="Genomic_DNA"/>
</dbReference>
<dbReference type="HOGENOM" id="CLU_006855_2_1_1"/>
<dbReference type="SUPFAM" id="SSF161070">
    <property type="entry name" value="SNF-like"/>
    <property type="match status" value="1"/>
</dbReference>
<feature type="transmembrane region" description="Helical" evidence="7">
    <location>
        <begin position="151"/>
        <end position="172"/>
    </location>
</feature>
<evidence type="ECO:0000313" key="9">
    <source>
        <dbReference type="Proteomes" id="UP000008144"/>
    </source>
</evidence>
<comment type="subcellular location">
    <subcellularLocation>
        <location evidence="1">Membrane</location>
        <topology evidence="1">Multi-pass membrane protein</topology>
    </subcellularLocation>
</comment>
<keyword evidence="3 7" id="KW-0812">Transmembrane</keyword>
<keyword evidence="4 7" id="KW-1133">Transmembrane helix</keyword>
<evidence type="ECO:0000256" key="3">
    <source>
        <dbReference type="ARBA" id="ARBA00022692"/>
    </source>
</evidence>
<accession>F6T8C2</accession>
<evidence type="ECO:0000256" key="5">
    <source>
        <dbReference type="ARBA" id="ARBA00023136"/>
    </source>
</evidence>
<dbReference type="InterPro" id="IPR000175">
    <property type="entry name" value="Na/ntran_symport"/>
</dbReference>
<evidence type="ECO:0000313" key="8">
    <source>
        <dbReference type="Ensembl" id="ENSCINP00000015482.3"/>
    </source>
</evidence>
<dbReference type="OMA" id="IPELCER"/>
<keyword evidence="9" id="KW-1185">Reference proteome</keyword>
<feature type="transmembrane region" description="Helical" evidence="7">
    <location>
        <begin position="230"/>
        <end position="255"/>
    </location>
</feature>
<dbReference type="Proteomes" id="UP000008144">
    <property type="component" value="Chromosome 1"/>
</dbReference>
<evidence type="ECO:0000256" key="7">
    <source>
        <dbReference type="SAM" id="Phobius"/>
    </source>
</evidence>
<evidence type="ECO:0000256" key="1">
    <source>
        <dbReference type="ARBA" id="ARBA00004141"/>
    </source>
</evidence>
<dbReference type="Pfam" id="PF00209">
    <property type="entry name" value="SNF"/>
    <property type="match status" value="1"/>
</dbReference>
<dbReference type="Ensembl" id="ENSCINT00000015482.3">
    <property type="protein sequence ID" value="ENSCINP00000015482.3"/>
    <property type="gene ID" value="ENSCING00000007556.3"/>
</dbReference>
<feature type="binding site" evidence="6">
    <location>
        <position position="259"/>
    </location>
    <ligand>
        <name>Na(+)</name>
        <dbReference type="ChEBI" id="CHEBI:29101"/>
        <label>1</label>
    </ligand>
</feature>
<evidence type="ECO:0000256" key="2">
    <source>
        <dbReference type="ARBA" id="ARBA00022448"/>
    </source>
</evidence>
<organism evidence="8 9">
    <name type="scientific">Ciona intestinalis</name>
    <name type="common">Transparent sea squirt</name>
    <name type="synonym">Ascidia intestinalis</name>
    <dbReference type="NCBI Taxonomy" id="7719"/>
    <lineage>
        <taxon>Eukaryota</taxon>
        <taxon>Metazoa</taxon>
        <taxon>Chordata</taxon>
        <taxon>Tunicata</taxon>
        <taxon>Ascidiacea</taxon>
        <taxon>Phlebobranchia</taxon>
        <taxon>Cionidae</taxon>
        <taxon>Ciona</taxon>
    </lineage>
</organism>
<keyword evidence="2" id="KW-0813">Transport</keyword>
<keyword evidence="6" id="KW-0479">Metal-binding</keyword>
<keyword evidence="6" id="KW-0915">Sodium</keyword>
<sequence>MIIIETQRRVLKFWNGKIVQVSFTDNEWNTESCRVGVNITNRTVFLQDSLPQVQFWRNYVLRLSNGNPYNENFNWQMLLCSLASFITIYGCIAKGVKTSGKVVYFTATFPYVILCVLFVRGATLEGASNGMRKLFVPDFERLLSPQVWVEAASQALYTVGVCYSGLTAFGSFNRRRNNFYKQAIFVIPAGCLTSIFMGLITFSFLGHIAHVNKVDLTNVISSGPGLVFQVYPYGLSLLPIPQLWSVLFFFMFYLICIDSAFGEFEGLMVVIGDAFPISVSNTKNRLLTGAALTASLYFSCFMFLNQKSLYIFELVNSYGGAGICLLWLALWESISVGWFWNADKFAIDFKYMTGS</sequence>
<reference evidence="8" key="3">
    <citation type="submission" date="2025-08" db="UniProtKB">
        <authorList>
            <consortium name="Ensembl"/>
        </authorList>
    </citation>
    <scope>IDENTIFICATION</scope>
</reference>
<feature type="transmembrane region" description="Helical" evidence="7">
    <location>
        <begin position="104"/>
        <end position="123"/>
    </location>
</feature>
<reference evidence="9" key="1">
    <citation type="journal article" date="2002" name="Science">
        <title>The draft genome of Ciona intestinalis: insights into chordate and vertebrate origins.</title>
        <authorList>
            <person name="Dehal P."/>
            <person name="Satou Y."/>
            <person name="Campbell R.K."/>
            <person name="Chapman J."/>
            <person name="Degnan B."/>
            <person name="De Tomaso A."/>
            <person name="Davidson B."/>
            <person name="Di Gregorio A."/>
            <person name="Gelpke M."/>
            <person name="Goodstein D.M."/>
            <person name="Harafuji N."/>
            <person name="Hastings K.E."/>
            <person name="Ho I."/>
            <person name="Hotta K."/>
            <person name="Huang W."/>
            <person name="Kawashima T."/>
            <person name="Lemaire P."/>
            <person name="Martinez D."/>
            <person name="Meinertzhagen I.A."/>
            <person name="Necula S."/>
            <person name="Nonaka M."/>
            <person name="Putnam N."/>
            <person name="Rash S."/>
            <person name="Saiga H."/>
            <person name="Satake M."/>
            <person name="Terry A."/>
            <person name="Yamada L."/>
            <person name="Wang H.G."/>
            <person name="Awazu S."/>
            <person name="Azumi K."/>
            <person name="Boore J."/>
            <person name="Branno M."/>
            <person name="Chin-Bow S."/>
            <person name="DeSantis R."/>
            <person name="Doyle S."/>
            <person name="Francino P."/>
            <person name="Keys D.N."/>
            <person name="Haga S."/>
            <person name="Hayashi H."/>
            <person name="Hino K."/>
            <person name="Imai K.S."/>
            <person name="Inaba K."/>
            <person name="Kano S."/>
            <person name="Kobayashi K."/>
            <person name="Kobayashi M."/>
            <person name="Lee B.I."/>
            <person name="Makabe K.W."/>
            <person name="Manohar C."/>
            <person name="Matassi G."/>
            <person name="Medina M."/>
            <person name="Mochizuki Y."/>
            <person name="Mount S."/>
            <person name="Morishita T."/>
            <person name="Miura S."/>
            <person name="Nakayama A."/>
            <person name="Nishizaka S."/>
            <person name="Nomoto H."/>
            <person name="Ohta F."/>
            <person name="Oishi K."/>
            <person name="Rigoutsos I."/>
            <person name="Sano M."/>
            <person name="Sasaki A."/>
            <person name="Sasakura Y."/>
            <person name="Shoguchi E."/>
            <person name="Shin-i T."/>
            <person name="Spagnuolo A."/>
            <person name="Stainier D."/>
            <person name="Suzuki M.M."/>
            <person name="Tassy O."/>
            <person name="Takatori N."/>
            <person name="Tokuoka M."/>
            <person name="Yagi K."/>
            <person name="Yoshizaki F."/>
            <person name="Wada S."/>
            <person name="Zhang C."/>
            <person name="Hyatt P.D."/>
            <person name="Larimer F."/>
            <person name="Detter C."/>
            <person name="Doggett N."/>
            <person name="Glavina T."/>
            <person name="Hawkins T."/>
            <person name="Richardson P."/>
            <person name="Lucas S."/>
            <person name="Kohara Y."/>
            <person name="Levine M."/>
            <person name="Satoh N."/>
            <person name="Rokhsar D.S."/>
        </authorList>
    </citation>
    <scope>NUCLEOTIDE SEQUENCE [LARGE SCALE GENOMIC DNA]</scope>
</reference>
<dbReference type="PANTHER" id="PTHR11616">
    <property type="entry name" value="SODIUM/CHLORIDE DEPENDENT TRANSPORTER"/>
    <property type="match status" value="1"/>
</dbReference>
<protein>
    <submittedName>
        <fullName evidence="8">Uncharacterized protein</fullName>
    </submittedName>
</protein>
<dbReference type="GO" id="GO:0006865">
    <property type="term" value="P:amino acid transport"/>
    <property type="evidence" value="ECO:0000318"/>
    <property type="project" value="GO_Central"/>
</dbReference>
<dbReference type="GO" id="GO:0035725">
    <property type="term" value="P:sodium ion transmembrane transport"/>
    <property type="evidence" value="ECO:0000318"/>
    <property type="project" value="GO_Central"/>
</dbReference>
<dbReference type="PRINTS" id="PR00176">
    <property type="entry name" value="NANEUSMPORT"/>
</dbReference>
<dbReference type="AlphaFoldDB" id="F6T8C2"/>
<name>F6T8C2_CIOIN</name>
<keyword evidence="5 7" id="KW-0472">Membrane</keyword>
<reference evidence="8" key="4">
    <citation type="submission" date="2025-09" db="UniProtKB">
        <authorList>
            <consortium name="Ensembl"/>
        </authorList>
    </citation>
    <scope>IDENTIFICATION</scope>
</reference>
<evidence type="ECO:0000256" key="6">
    <source>
        <dbReference type="PIRSR" id="PIRSR600175-1"/>
    </source>
</evidence>
<feature type="transmembrane region" description="Helical" evidence="7">
    <location>
        <begin position="317"/>
        <end position="340"/>
    </location>
</feature>
<dbReference type="InParanoid" id="F6T8C2"/>
<feature type="transmembrane region" description="Helical" evidence="7">
    <location>
        <begin position="184"/>
        <end position="210"/>
    </location>
</feature>
<dbReference type="GO" id="GO:0005886">
    <property type="term" value="C:plasma membrane"/>
    <property type="evidence" value="ECO:0000318"/>
    <property type="project" value="GO_Central"/>
</dbReference>
<reference evidence="8" key="2">
    <citation type="journal article" date="2008" name="Genome Biol.">
        <title>Improved genome assembly and evidence-based global gene model set for the chordate Ciona intestinalis: new insight into intron and operon populations.</title>
        <authorList>
            <person name="Satou Y."/>
            <person name="Mineta K."/>
            <person name="Ogasawara M."/>
            <person name="Sasakura Y."/>
            <person name="Shoguchi E."/>
            <person name="Ueno K."/>
            <person name="Yamada L."/>
            <person name="Matsumoto J."/>
            <person name="Wasserscheid J."/>
            <person name="Dewar K."/>
            <person name="Wiley G.B."/>
            <person name="Macmil S.L."/>
            <person name="Roe B.A."/>
            <person name="Zeller R.W."/>
            <person name="Hastings K.E."/>
            <person name="Lemaire P."/>
            <person name="Lindquist E."/>
            <person name="Endo T."/>
            <person name="Hotta K."/>
            <person name="Inaba K."/>
        </authorList>
    </citation>
    <scope>NUCLEOTIDE SEQUENCE [LARGE SCALE GENOMIC DNA]</scope>
    <source>
        <strain evidence="8">wild type</strain>
    </source>
</reference>
<feature type="transmembrane region" description="Helical" evidence="7">
    <location>
        <begin position="286"/>
        <end position="305"/>
    </location>
</feature>
<dbReference type="PANTHER" id="PTHR11616:SF309">
    <property type="entry name" value="TRANSPORTER"/>
    <property type="match status" value="1"/>
</dbReference>
<evidence type="ECO:0000256" key="4">
    <source>
        <dbReference type="ARBA" id="ARBA00022989"/>
    </source>
</evidence>
<dbReference type="GO" id="GO:0046872">
    <property type="term" value="F:metal ion binding"/>
    <property type="evidence" value="ECO:0007669"/>
    <property type="project" value="UniProtKB-KW"/>
</dbReference>
<dbReference type="PROSITE" id="PS50267">
    <property type="entry name" value="NA_NEUROTRAN_SYMP_3"/>
    <property type="match status" value="1"/>
</dbReference>
<proteinExistence type="predicted"/>
<feature type="binding site" evidence="6">
    <location>
        <position position="258"/>
    </location>
    <ligand>
        <name>Na(+)</name>
        <dbReference type="ChEBI" id="CHEBI:29101"/>
        <label>1</label>
    </ligand>
</feature>
<dbReference type="GeneTree" id="ENSGT00940000165957"/>
<dbReference type="InterPro" id="IPR037272">
    <property type="entry name" value="SNS_sf"/>
</dbReference>